<dbReference type="AlphaFoldDB" id="A0A7H0H6Y5"/>
<dbReference type="EMBL" id="CP060789">
    <property type="protein sequence ID" value="QNP56301.1"/>
    <property type="molecule type" value="Genomic_DNA"/>
</dbReference>
<dbReference type="InterPro" id="IPR003870">
    <property type="entry name" value="DUF222"/>
</dbReference>
<reference evidence="2 3" key="1">
    <citation type="submission" date="2020-08" db="EMBL/GenBank/DDBJ databases">
        <title>Genome sequence of Tessaracoccus defluvii JCM 17540T.</title>
        <authorList>
            <person name="Hyun D.-W."/>
            <person name="Bae J.-W."/>
        </authorList>
    </citation>
    <scope>NUCLEOTIDE SEQUENCE [LARGE SCALE GENOMIC DNA]</scope>
    <source>
        <strain evidence="2 3">JCM 17540</strain>
    </source>
</reference>
<gene>
    <name evidence="2" type="ORF">H9L22_02160</name>
</gene>
<evidence type="ECO:0000259" key="1">
    <source>
        <dbReference type="Pfam" id="PF02720"/>
    </source>
</evidence>
<dbReference type="Proteomes" id="UP000516117">
    <property type="component" value="Chromosome"/>
</dbReference>
<accession>A0A7H0H6Y5</accession>
<dbReference type="Pfam" id="PF02720">
    <property type="entry name" value="DUF222"/>
    <property type="match status" value="1"/>
</dbReference>
<dbReference type="KEGG" id="tdf:H9L22_02160"/>
<protein>
    <submittedName>
        <fullName evidence="2">DUF222 domain-containing protein</fullName>
    </submittedName>
</protein>
<sequence>MDTVTVREVAESIRSADEWRRRAEVEVILGICRFAEGYSVDRDELVEALVERQIRLGGDGTPLVSEFVSLELAGLLRCSPTVAGNRIVEALDLKHRHPGLLAAVEAFESEPSWALRAARRCHQLSIELADRVTDRWLTRIRGLGWTAAFNLLERLIVSTDAELAAERERRARESRGVYVWGLDDGVMNLTGRLDATDARWFDDALSQVAAVLEAEHPGLTAEQRRAKAVGVLAHPALALALLQRAAQPLLPLDGKPGRLPWSRAPRVACPAISAAGSGCRWRSSGPAPGWSSICTATRSAASRVPPGSRGRARSRRRSWLSCSATCTSRCGR</sequence>
<feature type="domain" description="DUF222" evidence="1">
    <location>
        <begin position="66"/>
        <end position="238"/>
    </location>
</feature>
<dbReference type="RefSeq" id="WP_187721411.1">
    <property type="nucleotide sequence ID" value="NZ_CP060789.1"/>
</dbReference>
<keyword evidence="3" id="KW-1185">Reference proteome</keyword>
<organism evidence="2 3">
    <name type="scientific">Tessaracoccus defluvii</name>
    <dbReference type="NCBI Taxonomy" id="1285901"/>
    <lineage>
        <taxon>Bacteria</taxon>
        <taxon>Bacillati</taxon>
        <taxon>Actinomycetota</taxon>
        <taxon>Actinomycetes</taxon>
        <taxon>Propionibacteriales</taxon>
        <taxon>Propionibacteriaceae</taxon>
        <taxon>Tessaracoccus</taxon>
    </lineage>
</organism>
<name>A0A7H0H6Y5_9ACTN</name>
<evidence type="ECO:0000313" key="3">
    <source>
        <dbReference type="Proteomes" id="UP000516117"/>
    </source>
</evidence>
<evidence type="ECO:0000313" key="2">
    <source>
        <dbReference type="EMBL" id="QNP56301.1"/>
    </source>
</evidence>
<proteinExistence type="predicted"/>